<feature type="domain" description="Transposase IS200-like" evidence="2">
    <location>
        <begin position="9"/>
        <end position="124"/>
    </location>
</feature>
<accession>A0ABQ3B5D1</accession>
<dbReference type="PANTHER" id="PTHR34322">
    <property type="entry name" value="TRANSPOSASE, Y1_TNP DOMAIN-CONTAINING"/>
    <property type="match status" value="1"/>
</dbReference>
<evidence type="ECO:0000256" key="1">
    <source>
        <dbReference type="SAM" id="MobiDB-lite"/>
    </source>
</evidence>
<dbReference type="RefSeq" id="WP_189576819.1">
    <property type="nucleotide sequence ID" value="NZ_BMXV01000005.1"/>
</dbReference>
<dbReference type="EMBL" id="BMXV01000005">
    <property type="protein sequence ID" value="GGY76231.1"/>
    <property type="molecule type" value="Genomic_DNA"/>
</dbReference>
<dbReference type="Pfam" id="PF01797">
    <property type="entry name" value="Y1_Tnp"/>
    <property type="match status" value="1"/>
</dbReference>
<evidence type="ECO:0000313" key="3">
    <source>
        <dbReference type="EMBL" id="GGY76231.1"/>
    </source>
</evidence>
<organism evidence="3 4">
    <name type="scientific">Marinobacter zhanjiangensis</name>
    <dbReference type="NCBI Taxonomy" id="578215"/>
    <lineage>
        <taxon>Bacteria</taxon>
        <taxon>Pseudomonadati</taxon>
        <taxon>Pseudomonadota</taxon>
        <taxon>Gammaproteobacteria</taxon>
        <taxon>Pseudomonadales</taxon>
        <taxon>Marinobacteraceae</taxon>
        <taxon>Marinobacter</taxon>
    </lineage>
</organism>
<evidence type="ECO:0000259" key="2">
    <source>
        <dbReference type="SMART" id="SM01321"/>
    </source>
</evidence>
<dbReference type="InterPro" id="IPR036515">
    <property type="entry name" value="Transposase_17_sf"/>
</dbReference>
<proteinExistence type="predicted"/>
<protein>
    <submittedName>
        <fullName evidence="3">Transposase</fullName>
    </submittedName>
</protein>
<name>A0ABQ3B5D1_9GAMM</name>
<dbReference type="Gene3D" id="3.30.70.1290">
    <property type="entry name" value="Transposase IS200-like"/>
    <property type="match status" value="1"/>
</dbReference>
<sequence length="232" mass="27297">MPRAPRFCPAGVPQHVIQRGVNRQFCFFDELDKGFYSRLLAEYAEEHQVLVHAWVLMTNHIHLLCTPLAEPALSRMMQSVGRRYVRYFNHRHERTGGLWEGRFKSFMVESERYLLSCQRYIELNPVRAGMVRLPEQYVWSSFQCHGRGRDSALHTPHEEYLRLGPTPAERIRAYHQLFEQTPAEGELQEVRQCMKTGYALGSEAFRKRLEQQYGLPQRPRRRGRPPKDKNGV</sequence>
<evidence type="ECO:0000313" key="4">
    <source>
        <dbReference type="Proteomes" id="UP000601597"/>
    </source>
</evidence>
<keyword evidence="4" id="KW-1185">Reference proteome</keyword>
<gene>
    <name evidence="3" type="ORF">GCM10007071_24560</name>
</gene>
<feature type="region of interest" description="Disordered" evidence="1">
    <location>
        <begin position="210"/>
        <end position="232"/>
    </location>
</feature>
<dbReference type="SMART" id="SM01321">
    <property type="entry name" value="Y1_Tnp"/>
    <property type="match status" value="1"/>
</dbReference>
<reference evidence="4" key="1">
    <citation type="journal article" date="2019" name="Int. J. Syst. Evol. Microbiol.">
        <title>The Global Catalogue of Microorganisms (GCM) 10K type strain sequencing project: providing services to taxonomists for standard genome sequencing and annotation.</title>
        <authorList>
            <consortium name="The Broad Institute Genomics Platform"/>
            <consortium name="The Broad Institute Genome Sequencing Center for Infectious Disease"/>
            <person name="Wu L."/>
            <person name="Ma J."/>
        </authorList>
    </citation>
    <scope>NUCLEOTIDE SEQUENCE [LARGE SCALE GENOMIC DNA]</scope>
    <source>
        <strain evidence="4">KCTC 22280</strain>
    </source>
</reference>
<comment type="caution">
    <text evidence="3">The sequence shown here is derived from an EMBL/GenBank/DDBJ whole genome shotgun (WGS) entry which is preliminary data.</text>
</comment>
<dbReference type="InterPro" id="IPR002686">
    <property type="entry name" value="Transposase_17"/>
</dbReference>
<dbReference type="SUPFAM" id="SSF143422">
    <property type="entry name" value="Transposase IS200-like"/>
    <property type="match status" value="1"/>
</dbReference>
<dbReference type="Proteomes" id="UP000601597">
    <property type="component" value="Unassembled WGS sequence"/>
</dbReference>
<dbReference type="PANTHER" id="PTHR34322:SF2">
    <property type="entry name" value="TRANSPOSASE IS200-LIKE DOMAIN-CONTAINING PROTEIN"/>
    <property type="match status" value="1"/>
</dbReference>